<dbReference type="Pfam" id="PF23195">
    <property type="entry name" value="UBQLN1"/>
    <property type="match status" value="1"/>
</dbReference>
<comment type="caution">
    <text evidence="3">The sequence shown here is derived from an EMBL/GenBank/DDBJ whole genome shotgun (WGS) entry which is preliminary data.</text>
</comment>
<protein>
    <recommendedName>
        <fullName evidence="2">Ubiquitin-like domain-containing protein</fullName>
    </recommendedName>
</protein>
<dbReference type="GO" id="GO:0006511">
    <property type="term" value="P:ubiquitin-dependent protein catabolic process"/>
    <property type="evidence" value="ECO:0007669"/>
    <property type="project" value="TreeGrafter"/>
</dbReference>
<dbReference type="InterPro" id="IPR006636">
    <property type="entry name" value="STI1_HS-bd"/>
</dbReference>
<feature type="region of interest" description="Disordered" evidence="1">
    <location>
        <begin position="240"/>
        <end position="295"/>
    </location>
</feature>
<dbReference type="InterPro" id="IPR000626">
    <property type="entry name" value="Ubiquitin-like_dom"/>
</dbReference>
<dbReference type="EMBL" id="JALJAT010000008">
    <property type="protein sequence ID" value="KAK4467725.1"/>
    <property type="molecule type" value="Genomic_DNA"/>
</dbReference>
<feature type="compositionally biased region" description="Low complexity" evidence="1">
    <location>
        <begin position="240"/>
        <end position="252"/>
    </location>
</feature>
<feature type="compositionally biased region" description="Polar residues" evidence="1">
    <location>
        <begin position="82"/>
        <end position="91"/>
    </location>
</feature>
<dbReference type="Gene3D" id="3.10.20.90">
    <property type="entry name" value="Phosphatidylinositol 3-kinase Catalytic Subunit, Chain A, domain 1"/>
    <property type="match status" value="1"/>
</dbReference>
<dbReference type="InterPro" id="IPR015496">
    <property type="entry name" value="Ubiquilin"/>
</dbReference>
<dbReference type="SMART" id="SM00213">
    <property type="entry name" value="UBQ"/>
    <property type="match status" value="1"/>
</dbReference>
<dbReference type="FunFam" id="1.10.260.100:FF:000001">
    <property type="entry name" value="Ubiquilin 1"/>
    <property type="match status" value="1"/>
</dbReference>
<organism evidence="3 4">
    <name type="scientific">Schistosoma mekongi</name>
    <name type="common">Parasitic worm</name>
    <dbReference type="NCBI Taxonomy" id="38744"/>
    <lineage>
        <taxon>Eukaryota</taxon>
        <taxon>Metazoa</taxon>
        <taxon>Spiralia</taxon>
        <taxon>Lophotrochozoa</taxon>
        <taxon>Platyhelminthes</taxon>
        <taxon>Trematoda</taxon>
        <taxon>Digenea</taxon>
        <taxon>Strigeidida</taxon>
        <taxon>Schistosomatoidea</taxon>
        <taxon>Schistosomatidae</taxon>
        <taxon>Schistosoma</taxon>
    </lineage>
</organism>
<feature type="region of interest" description="Disordered" evidence="1">
    <location>
        <begin position="82"/>
        <end position="115"/>
    </location>
</feature>
<keyword evidence="4" id="KW-1185">Reference proteome</keyword>
<dbReference type="SMART" id="SM00727">
    <property type="entry name" value="STI1"/>
    <property type="match status" value="2"/>
</dbReference>
<dbReference type="PANTHER" id="PTHR10677">
    <property type="entry name" value="UBIQUILIN"/>
    <property type="match status" value="1"/>
</dbReference>
<feature type="compositionally biased region" description="Low complexity" evidence="1">
    <location>
        <begin position="281"/>
        <end position="295"/>
    </location>
</feature>
<dbReference type="InterPro" id="IPR029071">
    <property type="entry name" value="Ubiquitin-like_domsf"/>
</dbReference>
<sequence length="336" mass="36473">MSTFSLRIKAPRGEKTVSVLSTCSVKELRDEASKAFETPSERLILIFGGKILKDEDTIEQLKIKDGFIIHLVISKQQQPSQVNATGTSSVVTDVGESTGESRRSPSNVPQTGTTGLNTFAGMQQAMQAQVMQNPELLRNMLDSPLVQSLMSNPEVIRSLFQANPQMRDLIERNPELGHMLNNPDLLRQSMEIARNPAMMQEMVRNYDRAISNLESVPGGMNHLQRIFRDIQEPIMDAASSIGSSLSGNQSSGDSDRNPFANLAGGVRQGAPATEPMPNPWAPATNTSTATSNDTPAALTSANSNRNSDFVQTMLNQLSSSPELVSNAFQGLLALKT</sequence>
<evidence type="ECO:0000256" key="1">
    <source>
        <dbReference type="SAM" id="MobiDB-lite"/>
    </source>
</evidence>
<dbReference type="GO" id="GO:0031593">
    <property type="term" value="F:polyubiquitin modification-dependent protein binding"/>
    <property type="evidence" value="ECO:0007669"/>
    <property type="project" value="TreeGrafter"/>
</dbReference>
<accession>A0AAE2D268</accession>
<feature type="domain" description="Ubiquitin-like" evidence="2">
    <location>
        <begin position="4"/>
        <end position="78"/>
    </location>
</feature>
<feature type="compositionally biased region" description="Polar residues" evidence="1">
    <location>
        <begin position="104"/>
        <end position="115"/>
    </location>
</feature>
<reference evidence="3" key="2">
    <citation type="journal article" date="2023" name="Infect Dis Poverty">
        <title>Chromosome-scale genome of the human blood fluke Schistosoma mekongi and its implications for public health.</title>
        <authorList>
            <person name="Zhou M."/>
            <person name="Xu L."/>
            <person name="Xu D."/>
            <person name="Chen W."/>
            <person name="Khan J."/>
            <person name="Hu Y."/>
            <person name="Huang H."/>
            <person name="Wei H."/>
            <person name="Zhang Y."/>
            <person name="Chusongsang P."/>
            <person name="Tanasarnprasert K."/>
            <person name="Hu X."/>
            <person name="Limpanont Y."/>
            <person name="Lv Z."/>
        </authorList>
    </citation>
    <scope>NUCLEOTIDE SEQUENCE</scope>
    <source>
        <strain evidence="3">LV_2022a</strain>
    </source>
</reference>
<dbReference type="PROSITE" id="PS50053">
    <property type="entry name" value="UBIQUITIN_2"/>
    <property type="match status" value="1"/>
</dbReference>
<evidence type="ECO:0000259" key="2">
    <source>
        <dbReference type="PROSITE" id="PS50053"/>
    </source>
</evidence>
<proteinExistence type="predicted"/>
<dbReference type="GO" id="GO:0005829">
    <property type="term" value="C:cytosol"/>
    <property type="evidence" value="ECO:0007669"/>
    <property type="project" value="TreeGrafter"/>
</dbReference>
<dbReference type="Gene3D" id="1.10.260.100">
    <property type="match status" value="1"/>
</dbReference>
<dbReference type="Proteomes" id="UP001292079">
    <property type="component" value="Unassembled WGS sequence"/>
</dbReference>
<dbReference type="Pfam" id="PF00240">
    <property type="entry name" value="ubiquitin"/>
    <property type="match status" value="1"/>
</dbReference>
<reference evidence="3" key="1">
    <citation type="submission" date="2022-04" db="EMBL/GenBank/DDBJ databases">
        <authorList>
            <person name="Xu L."/>
            <person name="Lv Z."/>
        </authorList>
    </citation>
    <scope>NUCLEOTIDE SEQUENCE</scope>
    <source>
        <strain evidence="3">LV_2022a</strain>
    </source>
</reference>
<dbReference type="AlphaFoldDB" id="A0AAE2D268"/>
<dbReference type="SUPFAM" id="SSF54236">
    <property type="entry name" value="Ubiquitin-like"/>
    <property type="match status" value="1"/>
</dbReference>
<dbReference type="PANTHER" id="PTHR10677:SF3">
    <property type="entry name" value="FI07626P-RELATED"/>
    <property type="match status" value="1"/>
</dbReference>
<evidence type="ECO:0000313" key="4">
    <source>
        <dbReference type="Proteomes" id="UP001292079"/>
    </source>
</evidence>
<evidence type="ECO:0000313" key="3">
    <source>
        <dbReference type="EMBL" id="KAK4467725.1"/>
    </source>
</evidence>
<name>A0AAE2D268_SCHME</name>
<gene>
    <name evidence="3" type="ORF">MN116_008658</name>
</gene>